<dbReference type="GO" id="GO:0003676">
    <property type="term" value="F:nucleic acid binding"/>
    <property type="evidence" value="ECO:0007669"/>
    <property type="project" value="InterPro"/>
</dbReference>
<proteinExistence type="predicted"/>
<name>A0A1I1AQH4_9CLOT</name>
<dbReference type="InterPro" id="IPR002711">
    <property type="entry name" value="HNH"/>
</dbReference>
<dbReference type="InterPro" id="IPR003615">
    <property type="entry name" value="HNH_nuc"/>
</dbReference>
<dbReference type="AlphaFoldDB" id="A0A1I1AQH4"/>
<dbReference type="GO" id="GO:0008270">
    <property type="term" value="F:zinc ion binding"/>
    <property type="evidence" value="ECO:0007669"/>
    <property type="project" value="InterPro"/>
</dbReference>
<evidence type="ECO:0000259" key="1">
    <source>
        <dbReference type="Pfam" id="PF01844"/>
    </source>
</evidence>
<keyword evidence="2" id="KW-0378">Hydrolase</keyword>
<keyword evidence="2" id="KW-0255">Endonuclease</keyword>
<dbReference type="EMBL" id="FOKI01000039">
    <property type="protein sequence ID" value="SFB38593.1"/>
    <property type="molecule type" value="Genomic_DNA"/>
</dbReference>
<protein>
    <submittedName>
        <fullName evidence="2">HNH endonuclease</fullName>
    </submittedName>
</protein>
<dbReference type="Gene3D" id="1.10.30.50">
    <property type="match status" value="1"/>
</dbReference>
<reference evidence="2 3" key="1">
    <citation type="submission" date="2016-10" db="EMBL/GenBank/DDBJ databases">
        <authorList>
            <person name="de Groot N.N."/>
        </authorList>
    </citation>
    <scope>NUCLEOTIDE SEQUENCE [LARGE SCALE GENOMIC DNA]</scope>
    <source>
        <strain evidence="2 3">DSM 12271</strain>
    </source>
</reference>
<organism evidence="2 3">
    <name type="scientific">Clostridium frigidicarnis</name>
    <dbReference type="NCBI Taxonomy" id="84698"/>
    <lineage>
        <taxon>Bacteria</taxon>
        <taxon>Bacillati</taxon>
        <taxon>Bacillota</taxon>
        <taxon>Clostridia</taxon>
        <taxon>Eubacteriales</taxon>
        <taxon>Clostridiaceae</taxon>
        <taxon>Clostridium</taxon>
    </lineage>
</organism>
<dbReference type="OrthoDB" id="9779761at2"/>
<gene>
    <name evidence="2" type="ORF">SAMN04488528_103920</name>
</gene>
<dbReference type="STRING" id="84698.SAMN04488528_103920"/>
<evidence type="ECO:0000313" key="2">
    <source>
        <dbReference type="EMBL" id="SFB38593.1"/>
    </source>
</evidence>
<sequence length="237" mass="27979">MQIPKLQYSNRSREYNICDEEIRDKIIYGYLFEGKSHRKLDEEYIKVNSDYSRGWQSMGVLHYMGIRKEFKGIFSEIDIIDVIKELRKLNDTNYNLLIESLERCFISICSEIIAKDIELESEEFHQVIDIISQNEGKKISYYTTRYERNIKNRTRAIEIHGTKCMACGFDFEKVYGELGRAYIEVHHVSPLSSIEDEVKINPKTDLIAVCSNCHRMIHRKKNHVLSLEELKNIIEKN</sequence>
<dbReference type="CDD" id="cd00085">
    <property type="entry name" value="HNHc"/>
    <property type="match status" value="1"/>
</dbReference>
<keyword evidence="2" id="KW-0540">Nuclease</keyword>
<dbReference type="GO" id="GO:0004519">
    <property type="term" value="F:endonuclease activity"/>
    <property type="evidence" value="ECO:0007669"/>
    <property type="project" value="UniProtKB-KW"/>
</dbReference>
<keyword evidence="3" id="KW-1185">Reference proteome</keyword>
<evidence type="ECO:0000313" key="3">
    <source>
        <dbReference type="Proteomes" id="UP000198619"/>
    </source>
</evidence>
<dbReference type="Proteomes" id="UP000198619">
    <property type="component" value="Unassembled WGS sequence"/>
</dbReference>
<dbReference type="Pfam" id="PF01844">
    <property type="entry name" value="HNH"/>
    <property type="match status" value="1"/>
</dbReference>
<feature type="domain" description="HNH" evidence="1">
    <location>
        <begin position="164"/>
        <end position="219"/>
    </location>
</feature>
<accession>A0A1I1AQH4</accession>
<dbReference type="RefSeq" id="WP_090042792.1">
    <property type="nucleotide sequence ID" value="NZ_FOKI01000039.1"/>
</dbReference>